<dbReference type="RefSeq" id="WP_149090085.1">
    <property type="nucleotide sequence ID" value="NZ_VKKY01000001.1"/>
</dbReference>
<name>A0A5B6TIG4_9BACT</name>
<organism evidence="2 3">
    <name type="scientific">Rufibacter hautae</name>
    <dbReference type="NCBI Taxonomy" id="2595005"/>
    <lineage>
        <taxon>Bacteria</taxon>
        <taxon>Pseudomonadati</taxon>
        <taxon>Bacteroidota</taxon>
        <taxon>Cytophagia</taxon>
        <taxon>Cytophagales</taxon>
        <taxon>Hymenobacteraceae</taxon>
        <taxon>Rufibacter</taxon>
    </lineage>
</organism>
<dbReference type="Proteomes" id="UP000324133">
    <property type="component" value="Unassembled WGS sequence"/>
</dbReference>
<sequence length="149" mass="17198">MKRILLTILIIVGISFASFAQRGTYTYNVDPDTKQVSNFITRYYFTHVYSEKFNSDQSLRTDRAKINIYIQVLSDGTGKLVEDINGNQTEFLVSSCFKHEDHYKFEMTNSEGIAWVGTLFLKNKNIEKFSRESASDITVFFLPNSIHVK</sequence>
<dbReference type="EMBL" id="VKKY01000001">
    <property type="protein sequence ID" value="KAA3440452.1"/>
    <property type="molecule type" value="Genomic_DNA"/>
</dbReference>
<evidence type="ECO:0000313" key="3">
    <source>
        <dbReference type="Proteomes" id="UP000324133"/>
    </source>
</evidence>
<comment type="caution">
    <text evidence="2">The sequence shown here is derived from an EMBL/GenBank/DDBJ whole genome shotgun (WGS) entry which is preliminary data.</text>
</comment>
<feature type="signal peptide" evidence="1">
    <location>
        <begin position="1"/>
        <end position="20"/>
    </location>
</feature>
<gene>
    <name evidence="2" type="ORF">FOA19_07310</name>
</gene>
<accession>A0A5B6TIG4</accession>
<proteinExistence type="predicted"/>
<keyword evidence="3" id="KW-1185">Reference proteome</keyword>
<feature type="chain" id="PRO_5022883205" evidence="1">
    <location>
        <begin position="21"/>
        <end position="149"/>
    </location>
</feature>
<reference evidence="2 3" key="1">
    <citation type="submission" date="2019-07" db="EMBL/GenBank/DDBJ databases">
        <title>Rufibacter sp. nov., isolated from lake sediment.</title>
        <authorList>
            <person name="Qu J.-H."/>
        </authorList>
    </citation>
    <scope>NUCLEOTIDE SEQUENCE [LARGE SCALE GENOMIC DNA]</scope>
    <source>
        <strain evidence="2 3">NBS58-1</strain>
    </source>
</reference>
<protein>
    <submittedName>
        <fullName evidence="2">Uncharacterized protein</fullName>
    </submittedName>
</protein>
<keyword evidence="1" id="KW-0732">Signal</keyword>
<dbReference type="AlphaFoldDB" id="A0A5B6TIG4"/>
<evidence type="ECO:0000313" key="2">
    <source>
        <dbReference type="EMBL" id="KAA3440452.1"/>
    </source>
</evidence>
<evidence type="ECO:0000256" key="1">
    <source>
        <dbReference type="SAM" id="SignalP"/>
    </source>
</evidence>